<protein>
    <recommendedName>
        <fullName evidence="3">Palmitoyltransferase</fullName>
    </recommendedName>
</protein>
<gene>
    <name evidence="1" type="ORF">D915_009053</name>
</gene>
<evidence type="ECO:0000313" key="2">
    <source>
        <dbReference type="Proteomes" id="UP000230066"/>
    </source>
</evidence>
<dbReference type="AlphaFoldDB" id="A0A2H1BXA0"/>
<organism evidence="1 2">
    <name type="scientific">Fasciola hepatica</name>
    <name type="common">Liver fluke</name>
    <dbReference type="NCBI Taxonomy" id="6192"/>
    <lineage>
        <taxon>Eukaryota</taxon>
        <taxon>Metazoa</taxon>
        <taxon>Spiralia</taxon>
        <taxon>Lophotrochozoa</taxon>
        <taxon>Platyhelminthes</taxon>
        <taxon>Trematoda</taxon>
        <taxon>Digenea</taxon>
        <taxon>Plagiorchiida</taxon>
        <taxon>Echinostomata</taxon>
        <taxon>Echinostomatoidea</taxon>
        <taxon>Fasciolidae</taxon>
        <taxon>Fasciola</taxon>
    </lineage>
</organism>
<dbReference type="Proteomes" id="UP000230066">
    <property type="component" value="Unassembled WGS sequence"/>
</dbReference>
<reference evidence="1" key="1">
    <citation type="submission" date="2019-03" db="EMBL/GenBank/DDBJ databases">
        <title>Improved annotation for the trematode Fasciola hepatica.</title>
        <authorList>
            <person name="Choi Y.-J."/>
            <person name="Martin J."/>
            <person name="Mitreva M."/>
        </authorList>
    </citation>
    <scope>NUCLEOTIDE SEQUENCE [LARGE SCALE GENOMIC DNA]</scope>
</reference>
<keyword evidence="2" id="KW-1185">Reference proteome</keyword>
<sequence length="135" mass="15610">MVLILSTWIGYMAWDARHSIREMPWYSNLIFVVALLSGWTFSLTTFSNGVQYAATNLTTNETINWSRYEYLHKKKPKGFHNPFDRGIVRNLLNYFGFGPELENYMTFSLSRDTNFGSNLKSISNKNADSSDPYVV</sequence>
<comment type="caution">
    <text evidence="1">The sequence shown here is derived from an EMBL/GenBank/DDBJ whole genome shotgun (WGS) entry which is preliminary data.</text>
</comment>
<accession>A0A2H1BXA0</accession>
<name>A0A2H1BXA0_FASHE</name>
<evidence type="ECO:0008006" key="3">
    <source>
        <dbReference type="Google" id="ProtNLM"/>
    </source>
</evidence>
<evidence type="ECO:0000313" key="1">
    <source>
        <dbReference type="EMBL" id="THD20308.1"/>
    </source>
</evidence>
<proteinExistence type="predicted"/>
<dbReference type="EMBL" id="JXXN02004832">
    <property type="protein sequence ID" value="THD20308.1"/>
    <property type="molecule type" value="Genomic_DNA"/>
</dbReference>